<dbReference type="InterPro" id="IPR000653">
    <property type="entry name" value="DegT/StrS_aminotransferase"/>
</dbReference>
<evidence type="ECO:0000256" key="3">
    <source>
        <dbReference type="RuleBase" id="RU004508"/>
    </source>
</evidence>
<comment type="similarity">
    <text evidence="3">Belongs to the DegT/DnrJ/EryC1 family.</text>
</comment>
<dbReference type="GO" id="GO:0008483">
    <property type="term" value="F:transaminase activity"/>
    <property type="evidence" value="ECO:0007669"/>
    <property type="project" value="TreeGrafter"/>
</dbReference>
<sequence>MKKRSLVRIPVVEPWIDAQEKKWLDKVVSSGWVTEHDLTHEFESLLKTYTKAKFALAVTNGTAGLFVALKAIGIGPGDEVLVPDLTFIATANAVIMAGARPVLVDVDLHTFGIDIRAAERKITKKTKAIIPVHLYGFAADMDAVMKLAKKYRLFVVEDAAQGMGVFYKSKHLGTLGHIGMISFFGNKTMTCGEGAILLTNKEYFHRKSYRLKNHGRNNRGTFIHTDIGFNFSFTEMQAALGIAQFHKLRRIIARKKQIRDLYEHILKDVPDCRFWKTPPHVRSVFWFTNVLVPDAAGLSRFLEEKGVQSRRFFYPLHKQPCYRHFRFGKKFPNAVYLYKHGLSLPSSVTTPLHEIRRVAFLVKEYFS</sequence>
<feature type="modified residue" description="N6-(pyridoxal phosphate)lysine" evidence="2">
    <location>
        <position position="187"/>
    </location>
</feature>
<gene>
    <name evidence="4" type="ORF">A2131_02275</name>
</gene>
<comment type="caution">
    <text evidence="4">The sequence shown here is derived from an EMBL/GenBank/DDBJ whole genome shotgun (WGS) entry which is preliminary data.</text>
</comment>
<dbReference type="InterPro" id="IPR015422">
    <property type="entry name" value="PyrdxlP-dep_Trfase_small"/>
</dbReference>
<dbReference type="Gene3D" id="3.90.1150.10">
    <property type="entry name" value="Aspartate Aminotransferase, domain 1"/>
    <property type="match status" value="1"/>
</dbReference>
<dbReference type="GO" id="GO:0000271">
    <property type="term" value="P:polysaccharide biosynthetic process"/>
    <property type="evidence" value="ECO:0007669"/>
    <property type="project" value="TreeGrafter"/>
</dbReference>
<dbReference type="AlphaFoldDB" id="A0A1G2K221"/>
<dbReference type="Proteomes" id="UP000177392">
    <property type="component" value="Unassembled WGS sequence"/>
</dbReference>
<dbReference type="GO" id="GO:0030170">
    <property type="term" value="F:pyridoxal phosphate binding"/>
    <property type="evidence" value="ECO:0007669"/>
    <property type="project" value="TreeGrafter"/>
</dbReference>
<dbReference type="EMBL" id="MHQB01000036">
    <property type="protein sequence ID" value="OGZ93479.1"/>
    <property type="molecule type" value="Genomic_DNA"/>
</dbReference>
<evidence type="ECO:0000313" key="5">
    <source>
        <dbReference type="Proteomes" id="UP000177392"/>
    </source>
</evidence>
<dbReference type="PIRSF" id="PIRSF000390">
    <property type="entry name" value="PLP_StrS"/>
    <property type="match status" value="1"/>
</dbReference>
<dbReference type="InterPro" id="IPR015421">
    <property type="entry name" value="PyrdxlP-dep_Trfase_major"/>
</dbReference>
<evidence type="ECO:0000313" key="4">
    <source>
        <dbReference type="EMBL" id="OGZ93479.1"/>
    </source>
</evidence>
<dbReference type="PANTHER" id="PTHR30244">
    <property type="entry name" value="TRANSAMINASE"/>
    <property type="match status" value="1"/>
</dbReference>
<evidence type="ECO:0000256" key="2">
    <source>
        <dbReference type="PIRSR" id="PIRSR000390-2"/>
    </source>
</evidence>
<accession>A0A1G2K221</accession>
<protein>
    <recommendedName>
        <fullName evidence="6">Aminotransferase DegT</fullName>
    </recommendedName>
</protein>
<name>A0A1G2K221_9BACT</name>
<evidence type="ECO:0000256" key="1">
    <source>
        <dbReference type="PIRSR" id="PIRSR000390-1"/>
    </source>
</evidence>
<dbReference type="CDD" id="cd00616">
    <property type="entry name" value="AHBA_syn"/>
    <property type="match status" value="1"/>
</dbReference>
<evidence type="ECO:0008006" key="6">
    <source>
        <dbReference type="Google" id="ProtNLM"/>
    </source>
</evidence>
<feature type="active site" description="Proton acceptor" evidence="1">
    <location>
        <position position="187"/>
    </location>
</feature>
<dbReference type="SUPFAM" id="SSF53383">
    <property type="entry name" value="PLP-dependent transferases"/>
    <property type="match status" value="1"/>
</dbReference>
<proteinExistence type="inferred from homology"/>
<dbReference type="PANTHER" id="PTHR30244:SF34">
    <property type="entry name" value="DTDP-4-AMINO-4,6-DIDEOXYGALACTOSE TRANSAMINASE"/>
    <property type="match status" value="1"/>
</dbReference>
<keyword evidence="2 3" id="KW-0663">Pyridoxal phosphate</keyword>
<dbReference type="Gene3D" id="3.40.640.10">
    <property type="entry name" value="Type I PLP-dependent aspartate aminotransferase-like (Major domain)"/>
    <property type="match status" value="1"/>
</dbReference>
<organism evidence="4 5">
    <name type="scientific">Candidatus Sungbacteria bacterium GWC2_49_10</name>
    <dbReference type="NCBI Taxonomy" id="1802263"/>
    <lineage>
        <taxon>Bacteria</taxon>
        <taxon>Candidatus Sungiibacteriota</taxon>
    </lineage>
</organism>
<reference evidence="4 5" key="1">
    <citation type="journal article" date="2016" name="Nat. Commun.">
        <title>Thousands of microbial genomes shed light on interconnected biogeochemical processes in an aquifer system.</title>
        <authorList>
            <person name="Anantharaman K."/>
            <person name="Brown C.T."/>
            <person name="Hug L.A."/>
            <person name="Sharon I."/>
            <person name="Castelle C.J."/>
            <person name="Probst A.J."/>
            <person name="Thomas B.C."/>
            <person name="Singh A."/>
            <person name="Wilkins M.J."/>
            <person name="Karaoz U."/>
            <person name="Brodie E.L."/>
            <person name="Williams K.H."/>
            <person name="Hubbard S.S."/>
            <person name="Banfield J.F."/>
        </authorList>
    </citation>
    <scope>NUCLEOTIDE SEQUENCE [LARGE SCALE GENOMIC DNA]</scope>
</reference>
<dbReference type="InterPro" id="IPR015424">
    <property type="entry name" value="PyrdxlP-dep_Trfase"/>
</dbReference>
<dbReference type="Pfam" id="PF01041">
    <property type="entry name" value="DegT_DnrJ_EryC1"/>
    <property type="match status" value="1"/>
</dbReference>